<dbReference type="Proteomes" id="UP000467636">
    <property type="component" value="Chromosome"/>
</dbReference>
<dbReference type="Gene3D" id="3.30.530.20">
    <property type="match status" value="1"/>
</dbReference>
<dbReference type="InterPro" id="IPR019587">
    <property type="entry name" value="Polyketide_cyclase/dehydratase"/>
</dbReference>
<dbReference type="AlphaFoldDB" id="A0AAD1HX04"/>
<dbReference type="InterPro" id="IPR023393">
    <property type="entry name" value="START-like_dom_sf"/>
</dbReference>
<evidence type="ECO:0000313" key="1">
    <source>
        <dbReference type="EMBL" id="BBX22158.1"/>
    </source>
</evidence>
<dbReference type="EMBL" id="AP022564">
    <property type="protein sequence ID" value="BBX22158.1"/>
    <property type="molecule type" value="Genomic_DNA"/>
</dbReference>
<gene>
    <name evidence="1" type="ORF">MTER_15690</name>
</gene>
<dbReference type="RefSeq" id="WP_085261031.1">
    <property type="nucleotide sequence ID" value="NZ_AP022564.1"/>
</dbReference>
<evidence type="ECO:0008006" key="3">
    <source>
        <dbReference type="Google" id="ProtNLM"/>
    </source>
</evidence>
<dbReference type="SUPFAM" id="SSF55961">
    <property type="entry name" value="Bet v1-like"/>
    <property type="match status" value="1"/>
</dbReference>
<keyword evidence="2" id="KW-1185">Reference proteome</keyword>
<accession>A0AAD1HX04</accession>
<dbReference type="CDD" id="cd07812">
    <property type="entry name" value="SRPBCC"/>
    <property type="match status" value="1"/>
</dbReference>
<name>A0AAD1HX04_9MYCO</name>
<protein>
    <recommendedName>
        <fullName evidence="3">Polyketide cyclase</fullName>
    </recommendedName>
</protein>
<sequence>MSNAAASTKPTATGTVHIGASPERVYALITDLSALGECAEETVAMRWRKGDAARPGAVFSGENRNGPKTWTTTCTVVAAEPGRTFAFDVRSAIIPVAHWAYQITPTDAGCQVTESTWDRRPRWLRGITGHVTGIKDRATANAAHIRLTLDRLKQRAEHPQPT</sequence>
<evidence type="ECO:0000313" key="2">
    <source>
        <dbReference type="Proteomes" id="UP000467636"/>
    </source>
</evidence>
<proteinExistence type="predicted"/>
<organism evidence="1 2">
    <name type="scientific">Mycolicibacter terrae</name>
    <dbReference type="NCBI Taxonomy" id="1788"/>
    <lineage>
        <taxon>Bacteria</taxon>
        <taxon>Bacillati</taxon>
        <taxon>Actinomycetota</taxon>
        <taxon>Actinomycetes</taxon>
        <taxon>Mycobacteriales</taxon>
        <taxon>Mycobacteriaceae</taxon>
        <taxon>Mycolicibacter</taxon>
    </lineage>
</organism>
<reference evidence="1 2" key="1">
    <citation type="journal article" date="2019" name="Emerg. Microbes Infect.">
        <title>Comprehensive subspecies identification of 175 nontuberculous mycobacteria species based on 7547 genomic profiles.</title>
        <authorList>
            <person name="Matsumoto Y."/>
            <person name="Kinjo T."/>
            <person name="Motooka D."/>
            <person name="Nabeya D."/>
            <person name="Jung N."/>
            <person name="Uechi K."/>
            <person name="Horii T."/>
            <person name="Iida T."/>
            <person name="Fujita J."/>
            <person name="Nakamura S."/>
        </authorList>
    </citation>
    <scope>NUCLEOTIDE SEQUENCE [LARGE SCALE GENOMIC DNA]</scope>
    <source>
        <strain evidence="1 2">JCM 12143</strain>
    </source>
</reference>
<dbReference type="Pfam" id="PF10604">
    <property type="entry name" value="Polyketide_cyc2"/>
    <property type="match status" value="1"/>
</dbReference>